<dbReference type="EMBL" id="NHTK01005983">
    <property type="protein sequence ID" value="PPQ69511.1"/>
    <property type="molecule type" value="Genomic_DNA"/>
</dbReference>
<keyword evidence="4" id="KW-1185">Reference proteome</keyword>
<feature type="region of interest" description="Disordered" evidence="1">
    <location>
        <begin position="140"/>
        <end position="262"/>
    </location>
</feature>
<evidence type="ECO:0000313" key="3">
    <source>
        <dbReference type="EMBL" id="PPQ69511.1"/>
    </source>
</evidence>
<feature type="compositionally biased region" description="Pro residues" evidence="1">
    <location>
        <begin position="397"/>
        <end position="407"/>
    </location>
</feature>
<dbReference type="AlphaFoldDB" id="A0A409VTA9"/>
<proteinExistence type="predicted"/>
<evidence type="ECO:0000256" key="2">
    <source>
        <dbReference type="SAM" id="Phobius"/>
    </source>
</evidence>
<dbReference type="Proteomes" id="UP000284842">
    <property type="component" value="Unassembled WGS sequence"/>
</dbReference>
<feature type="compositionally biased region" description="Low complexity" evidence="1">
    <location>
        <begin position="186"/>
        <end position="227"/>
    </location>
</feature>
<comment type="caution">
    <text evidence="3">The sequence shown here is derived from an EMBL/GenBank/DDBJ whole genome shotgun (WGS) entry which is preliminary data.</text>
</comment>
<evidence type="ECO:0000313" key="4">
    <source>
        <dbReference type="Proteomes" id="UP000284842"/>
    </source>
</evidence>
<keyword evidence="2" id="KW-1133">Transmembrane helix</keyword>
<feature type="region of interest" description="Disordered" evidence="1">
    <location>
        <begin position="359"/>
        <end position="407"/>
    </location>
</feature>
<keyword evidence="2" id="KW-0472">Membrane</keyword>
<dbReference type="InParanoid" id="A0A409VTA9"/>
<feature type="compositionally biased region" description="Polar residues" evidence="1">
    <location>
        <begin position="11"/>
        <end position="23"/>
    </location>
</feature>
<feature type="compositionally biased region" description="Pro residues" evidence="1">
    <location>
        <begin position="152"/>
        <end position="185"/>
    </location>
</feature>
<reference evidence="3 4" key="1">
    <citation type="journal article" date="2018" name="Evol. Lett.">
        <title>Horizontal gene cluster transfer increased hallucinogenic mushroom diversity.</title>
        <authorList>
            <person name="Reynolds H.T."/>
            <person name="Vijayakumar V."/>
            <person name="Gluck-Thaler E."/>
            <person name="Korotkin H.B."/>
            <person name="Matheny P.B."/>
            <person name="Slot J.C."/>
        </authorList>
    </citation>
    <scope>NUCLEOTIDE SEQUENCE [LARGE SCALE GENOMIC DNA]</scope>
    <source>
        <strain evidence="3 4">2629</strain>
    </source>
</reference>
<feature type="transmembrane region" description="Helical" evidence="2">
    <location>
        <begin position="270"/>
        <end position="291"/>
    </location>
</feature>
<keyword evidence="2" id="KW-0812">Transmembrane</keyword>
<organism evidence="3 4">
    <name type="scientific">Panaeolus cyanescens</name>
    <dbReference type="NCBI Taxonomy" id="181874"/>
    <lineage>
        <taxon>Eukaryota</taxon>
        <taxon>Fungi</taxon>
        <taxon>Dikarya</taxon>
        <taxon>Basidiomycota</taxon>
        <taxon>Agaricomycotina</taxon>
        <taxon>Agaricomycetes</taxon>
        <taxon>Agaricomycetidae</taxon>
        <taxon>Agaricales</taxon>
        <taxon>Agaricineae</taxon>
        <taxon>Galeropsidaceae</taxon>
        <taxon>Panaeolus</taxon>
    </lineage>
</organism>
<feature type="region of interest" description="Disordered" evidence="1">
    <location>
        <begin position="1"/>
        <end position="33"/>
    </location>
</feature>
<sequence>MTRPLSIQAAVGNSSPRISTGEGQCTRHPYQDHGPDSGLQVSLSIFSTTHPRVIHLFSSQYIKHAGSRVVVICTIPTGDGQLSRASFQIDDGPVIPVSHRTTPPVQWQTQFWNSGPLPFGSHLLTITNLDDDAYFRMDRIDFDPTDSNAPAAPNPPPNRPTPTPPQNNPTPTPTPSPSPNPPSGSTPPTSSSNTRASQSSISTPLASSSLTSGTTSTPNNSLSSDNPQSSGGLPPATSNSPRPDPIVITGSGSDGSTGAEKTASNSLPGIIAGVLGGVVVVLLLGIVFYCLRRRRRRLQYRQTLGDADAQMAPFVQSHGYSNSKSRNPPPWNATGTFSDTGRAISPETSGSDIYTSGEHSQFGASSVGVPATISEEPPSKAAIAELNQRLSTIDPTEAPPPAYHPTK</sequence>
<evidence type="ECO:0000256" key="1">
    <source>
        <dbReference type="SAM" id="MobiDB-lite"/>
    </source>
</evidence>
<accession>A0A409VTA9</accession>
<protein>
    <submittedName>
        <fullName evidence="3">Uncharacterized protein</fullName>
    </submittedName>
</protein>
<gene>
    <name evidence="3" type="ORF">CVT24_001465</name>
</gene>
<name>A0A409VTA9_9AGAR</name>
<dbReference type="STRING" id="181874.A0A409VTA9"/>
<feature type="compositionally biased region" description="Polar residues" evidence="1">
    <location>
        <begin position="228"/>
        <end position="241"/>
    </location>
</feature>